<feature type="active site" description="Charge relay system" evidence="7">
    <location>
        <position position="285"/>
    </location>
</feature>
<feature type="chain" id="PRO_5046506486" evidence="8">
    <location>
        <begin position="31"/>
        <end position="629"/>
    </location>
</feature>
<keyword evidence="1 7" id="KW-0645">Protease</keyword>
<dbReference type="SUPFAM" id="SSF52743">
    <property type="entry name" value="Subtilisin-like"/>
    <property type="match status" value="1"/>
</dbReference>
<protein>
    <submittedName>
        <fullName evidence="10">S53 family peptidase</fullName>
    </submittedName>
</protein>
<dbReference type="PROSITE" id="PS51318">
    <property type="entry name" value="TAT"/>
    <property type="match status" value="1"/>
</dbReference>
<keyword evidence="8" id="KW-0732">Signal</keyword>
<evidence type="ECO:0000259" key="9">
    <source>
        <dbReference type="PROSITE" id="PS51695"/>
    </source>
</evidence>
<dbReference type="InterPro" id="IPR036852">
    <property type="entry name" value="Peptidase_S8/S53_dom_sf"/>
</dbReference>
<evidence type="ECO:0000256" key="5">
    <source>
        <dbReference type="ARBA" id="ARBA00022837"/>
    </source>
</evidence>
<dbReference type="EMBL" id="JAMZEJ010000003">
    <property type="protein sequence ID" value="MCQ8240197.1"/>
    <property type="molecule type" value="Genomic_DNA"/>
</dbReference>
<evidence type="ECO:0000256" key="4">
    <source>
        <dbReference type="ARBA" id="ARBA00022825"/>
    </source>
</evidence>
<feature type="binding site" evidence="7">
    <location>
        <position position="587"/>
    </location>
    <ligand>
        <name>Ca(2+)</name>
        <dbReference type="ChEBI" id="CHEBI:29108"/>
    </ligand>
</feature>
<dbReference type="SMART" id="SM00944">
    <property type="entry name" value="Pro-kuma_activ"/>
    <property type="match status" value="1"/>
</dbReference>
<feature type="binding site" evidence="7">
    <location>
        <position position="601"/>
    </location>
    <ligand>
        <name>Ca(2+)</name>
        <dbReference type="ChEBI" id="CHEBI:29108"/>
    </ligand>
</feature>
<feature type="active site" description="Charge relay system" evidence="7">
    <location>
        <position position="549"/>
    </location>
</feature>
<dbReference type="InterPro" id="IPR030400">
    <property type="entry name" value="Sedolisin_dom"/>
</dbReference>
<dbReference type="InterPro" id="IPR006311">
    <property type="entry name" value="TAT_signal"/>
</dbReference>
<evidence type="ECO:0000256" key="7">
    <source>
        <dbReference type="PROSITE-ProRule" id="PRU01032"/>
    </source>
</evidence>
<gene>
    <name evidence="10" type="ORF">NFI88_04995</name>
</gene>
<accession>A0ABT1VV29</accession>
<keyword evidence="3 7" id="KW-0378">Hydrolase</keyword>
<dbReference type="PANTHER" id="PTHR14218">
    <property type="entry name" value="PROTEASE S8 TRIPEPTIDYL PEPTIDASE I CLN2"/>
    <property type="match status" value="1"/>
</dbReference>
<keyword evidence="5 7" id="KW-0106">Calcium</keyword>
<dbReference type="RefSeq" id="WP_422918946.1">
    <property type="nucleotide sequence ID" value="NZ_JAMZEJ010000003.1"/>
</dbReference>
<keyword evidence="11" id="KW-1185">Reference proteome</keyword>
<evidence type="ECO:0000256" key="2">
    <source>
        <dbReference type="ARBA" id="ARBA00022723"/>
    </source>
</evidence>
<dbReference type="Proteomes" id="UP001524547">
    <property type="component" value="Unassembled WGS sequence"/>
</dbReference>
<keyword evidence="6" id="KW-0865">Zymogen</keyword>
<dbReference type="Pfam" id="PF09286">
    <property type="entry name" value="Pro-kuma_activ"/>
    <property type="match status" value="1"/>
</dbReference>
<dbReference type="CDD" id="cd11377">
    <property type="entry name" value="Pro-peptidase_S53"/>
    <property type="match status" value="1"/>
</dbReference>
<evidence type="ECO:0000256" key="1">
    <source>
        <dbReference type="ARBA" id="ARBA00022670"/>
    </source>
</evidence>
<evidence type="ECO:0000256" key="8">
    <source>
        <dbReference type="SAM" id="SignalP"/>
    </source>
</evidence>
<comment type="caution">
    <text evidence="10">The sequence shown here is derived from an EMBL/GenBank/DDBJ whole genome shotgun (WGS) entry which is preliminary data.</text>
</comment>
<evidence type="ECO:0000313" key="10">
    <source>
        <dbReference type="EMBL" id="MCQ8240197.1"/>
    </source>
</evidence>
<dbReference type="CDD" id="cd04056">
    <property type="entry name" value="Peptidases_S53"/>
    <property type="match status" value="1"/>
</dbReference>
<dbReference type="InterPro" id="IPR050819">
    <property type="entry name" value="Tripeptidyl-peptidase_I"/>
</dbReference>
<dbReference type="PROSITE" id="PS51695">
    <property type="entry name" value="SEDOLISIN"/>
    <property type="match status" value="1"/>
</dbReference>
<feature type="binding site" evidence="7">
    <location>
        <position position="603"/>
    </location>
    <ligand>
        <name>Ca(2+)</name>
        <dbReference type="ChEBI" id="CHEBI:29108"/>
    </ligand>
</feature>
<evidence type="ECO:0000256" key="6">
    <source>
        <dbReference type="ARBA" id="ARBA00023145"/>
    </source>
</evidence>
<dbReference type="Gene3D" id="3.40.50.200">
    <property type="entry name" value="Peptidase S8/S53 domain"/>
    <property type="match status" value="1"/>
</dbReference>
<comment type="cofactor">
    <cofactor evidence="7">
        <name>Ca(2+)</name>
        <dbReference type="ChEBI" id="CHEBI:29108"/>
    </cofactor>
    <text evidence="7">Binds 1 Ca(2+) ion per subunit.</text>
</comment>
<sequence>MAFRTMRRRLLFTTAATAAIMGAGVCGAGAATPAAVQAQDVAIGDPVAQTIYLSLRKPDEAEAFARKVQTPGANYHQFLSRAEFVKRFAPTDADIARVKSVLTQLGYTVGLVFPNHLAIQVTGTAGATQAAFGVKLKRMTVDGRSGVVPTGTLTVPASIRDLVRGVGGLNSLHLPRPLKVKAAALQTVTPHAAGAALTGGQPGYYLPKDFADHYGVNPIYANGYTGKGATIGIVTLANFDQADAYDFWQSAGIPTAKDRITTVDVDGGTEIAPDPNLGEGETDIDVEESGGLAPGAKIRVYIAPNNTNANFIDAFEATASENIADTVSVSWGQPELDYFAQPGANIPASTDLLDAFHDVFLEMAIQGQSLYAATGDSGAFDTVRGCPAFGTPTAQDPVCNAPYSVDSPANDPAITGAGGTTLPLSLNLRSGAKLTVASEQAWSWNYIYQQTRDQGHPIALESLFATGDGGGVSSYFKKPYYQKGVRGITVTQAGQYLTEDTGSGPVKQLDLPAGFAGRNLPDLSANADPESGYQFISEGQLTTFEGGTSFVAPQFNGVTALAVEALGGRVGLLNAIAYDLGPDGSTDIKGGDNWGYSGIAGYDNATGLGVLNASNIANRLLQLKATYGK</sequence>
<dbReference type="InterPro" id="IPR015366">
    <property type="entry name" value="S53_propep"/>
</dbReference>
<feature type="signal peptide" evidence="8">
    <location>
        <begin position="1"/>
        <end position="30"/>
    </location>
</feature>
<dbReference type="PANTHER" id="PTHR14218:SF15">
    <property type="entry name" value="TRIPEPTIDYL-PEPTIDASE 1"/>
    <property type="match status" value="1"/>
</dbReference>
<feature type="active site" description="Charge relay system" evidence="7">
    <location>
        <position position="281"/>
    </location>
</feature>
<dbReference type="SUPFAM" id="SSF54897">
    <property type="entry name" value="Protease propeptides/inhibitors"/>
    <property type="match status" value="1"/>
</dbReference>
<name>A0ABT1VV29_9PROT</name>
<organism evidence="10 11">
    <name type="scientific">Rhizosaccharibacter radicis</name>
    <dbReference type="NCBI Taxonomy" id="2782605"/>
    <lineage>
        <taxon>Bacteria</taxon>
        <taxon>Pseudomonadati</taxon>
        <taxon>Pseudomonadota</taxon>
        <taxon>Alphaproteobacteria</taxon>
        <taxon>Acetobacterales</taxon>
        <taxon>Acetobacteraceae</taxon>
        <taxon>Rhizosaccharibacter</taxon>
    </lineage>
</organism>
<evidence type="ECO:0000256" key="3">
    <source>
        <dbReference type="ARBA" id="ARBA00022801"/>
    </source>
</evidence>
<proteinExistence type="predicted"/>
<evidence type="ECO:0000313" key="11">
    <source>
        <dbReference type="Proteomes" id="UP001524547"/>
    </source>
</evidence>
<feature type="binding site" evidence="7">
    <location>
        <position position="588"/>
    </location>
    <ligand>
        <name>Ca(2+)</name>
        <dbReference type="ChEBI" id="CHEBI:29108"/>
    </ligand>
</feature>
<reference evidence="10 11" key="1">
    <citation type="submission" date="2022-06" db="EMBL/GenBank/DDBJ databases">
        <title>Rhizosaccharibacter gen. nov. sp. nov. KSS12, endophytic bacteria isolated from sugarcane.</title>
        <authorList>
            <person name="Pitiwittayakul N."/>
        </authorList>
    </citation>
    <scope>NUCLEOTIDE SEQUENCE [LARGE SCALE GENOMIC DNA]</scope>
    <source>
        <strain evidence="10 11">KSS12</strain>
    </source>
</reference>
<keyword evidence="4 7" id="KW-0720">Serine protease</keyword>
<feature type="domain" description="Peptidase S53" evidence="9">
    <location>
        <begin position="204"/>
        <end position="623"/>
    </location>
</feature>
<keyword evidence="2 7" id="KW-0479">Metal-binding</keyword>